<dbReference type="Pfam" id="PF04542">
    <property type="entry name" value="Sigma70_r2"/>
    <property type="match status" value="1"/>
</dbReference>
<dbReference type="InterPro" id="IPR013325">
    <property type="entry name" value="RNA_pol_sigma_r2"/>
</dbReference>
<sequence>MTDLVKMLSEKSNTQLETIEDVQHILYKLYYKEVFKTAYYIIKDKELAKDLVNEAYIKAYEKIDTLNDANKFKQWVCVIAANLAKNHIRKHSKIVQIDHEYMEVINASSENPEDIVFNEMAVAETKEQVKKAIERLNADYKEVIILRYYHNFSYQEISQFLLLKEGTVKTRLRRAKGQLYKLLKKEGEENV</sequence>
<dbReference type="GO" id="GO:0006352">
    <property type="term" value="P:DNA-templated transcription initiation"/>
    <property type="evidence" value="ECO:0007669"/>
    <property type="project" value="InterPro"/>
</dbReference>
<organism evidence="7 8">
    <name type="scientific">Anaerovirgula multivorans</name>
    <dbReference type="NCBI Taxonomy" id="312168"/>
    <lineage>
        <taxon>Bacteria</taxon>
        <taxon>Bacillati</taxon>
        <taxon>Bacillota</taxon>
        <taxon>Clostridia</taxon>
        <taxon>Peptostreptococcales</taxon>
        <taxon>Natronincolaceae</taxon>
        <taxon>Anaerovirgula</taxon>
    </lineage>
</organism>
<dbReference type="Gene3D" id="1.10.10.10">
    <property type="entry name" value="Winged helix-like DNA-binding domain superfamily/Winged helix DNA-binding domain"/>
    <property type="match status" value="1"/>
</dbReference>
<dbReference type="InterPro" id="IPR014284">
    <property type="entry name" value="RNA_pol_sigma-70_dom"/>
</dbReference>
<dbReference type="InterPro" id="IPR039425">
    <property type="entry name" value="RNA_pol_sigma-70-like"/>
</dbReference>
<dbReference type="GO" id="GO:0003677">
    <property type="term" value="F:DNA binding"/>
    <property type="evidence" value="ECO:0007669"/>
    <property type="project" value="InterPro"/>
</dbReference>
<evidence type="ECO:0000313" key="8">
    <source>
        <dbReference type="Proteomes" id="UP000198304"/>
    </source>
</evidence>
<dbReference type="Gene3D" id="1.10.1740.10">
    <property type="match status" value="1"/>
</dbReference>
<dbReference type="OrthoDB" id="9782703at2"/>
<feature type="domain" description="RNA polymerase sigma factor 70 region 4 type 2" evidence="6">
    <location>
        <begin position="127"/>
        <end position="179"/>
    </location>
</feature>
<evidence type="ECO:0000256" key="4">
    <source>
        <dbReference type="ARBA" id="ARBA00023163"/>
    </source>
</evidence>
<dbReference type="AlphaFoldDB" id="A0A239K6J0"/>
<evidence type="ECO:0000259" key="5">
    <source>
        <dbReference type="Pfam" id="PF04542"/>
    </source>
</evidence>
<evidence type="ECO:0000256" key="2">
    <source>
        <dbReference type="ARBA" id="ARBA00023015"/>
    </source>
</evidence>
<keyword evidence="3" id="KW-0731">Sigma factor</keyword>
<evidence type="ECO:0000313" key="7">
    <source>
        <dbReference type="EMBL" id="SNT13977.1"/>
    </source>
</evidence>
<gene>
    <name evidence="7" type="ORF">SAMN05446037_10449</name>
</gene>
<dbReference type="SUPFAM" id="SSF88659">
    <property type="entry name" value="Sigma3 and sigma4 domains of RNA polymerase sigma factors"/>
    <property type="match status" value="1"/>
</dbReference>
<dbReference type="InterPro" id="IPR013249">
    <property type="entry name" value="RNA_pol_sigma70_r4_t2"/>
</dbReference>
<name>A0A239K6J0_9FIRM</name>
<dbReference type="NCBIfam" id="TIGR02937">
    <property type="entry name" value="sigma70-ECF"/>
    <property type="match status" value="1"/>
</dbReference>
<dbReference type="InterPro" id="IPR013324">
    <property type="entry name" value="RNA_pol_sigma_r3/r4-like"/>
</dbReference>
<dbReference type="PANTHER" id="PTHR43133">
    <property type="entry name" value="RNA POLYMERASE ECF-TYPE SIGMA FACTO"/>
    <property type="match status" value="1"/>
</dbReference>
<dbReference type="InterPro" id="IPR036388">
    <property type="entry name" value="WH-like_DNA-bd_sf"/>
</dbReference>
<dbReference type="SUPFAM" id="SSF88946">
    <property type="entry name" value="Sigma2 domain of RNA polymerase sigma factors"/>
    <property type="match status" value="1"/>
</dbReference>
<keyword evidence="2" id="KW-0805">Transcription regulation</keyword>
<keyword evidence="4" id="KW-0804">Transcription</keyword>
<dbReference type="GO" id="GO:0016987">
    <property type="term" value="F:sigma factor activity"/>
    <property type="evidence" value="ECO:0007669"/>
    <property type="project" value="UniProtKB-KW"/>
</dbReference>
<feature type="domain" description="RNA polymerase sigma-70 region 2" evidence="5">
    <location>
        <begin position="26"/>
        <end position="93"/>
    </location>
</feature>
<evidence type="ECO:0000256" key="3">
    <source>
        <dbReference type="ARBA" id="ARBA00023082"/>
    </source>
</evidence>
<dbReference type="RefSeq" id="WP_089285266.1">
    <property type="nucleotide sequence ID" value="NZ_FZOJ01000044.1"/>
</dbReference>
<comment type="similarity">
    <text evidence="1">Belongs to the sigma-70 factor family. ECF subfamily.</text>
</comment>
<evidence type="ECO:0000256" key="1">
    <source>
        <dbReference type="ARBA" id="ARBA00010641"/>
    </source>
</evidence>
<protein>
    <submittedName>
        <fullName evidence="7">RNA polymerase, sigma subunit, ECF family</fullName>
    </submittedName>
</protein>
<dbReference type="CDD" id="cd06171">
    <property type="entry name" value="Sigma70_r4"/>
    <property type="match status" value="1"/>
</dbReference>
<proteinExistence type="inferred from homology"/>
<keyword evidence="8" id="KW-1185">Reference proteome</keyword>
<dbReference type="EMBL" id="FZOJ01000044">
    <property type="protein sequence ID" value="SNT13977.1"/>
    <property type="molecule type" value="Genomic_DNA"/>
</dbReference>
<reference evidence="7 8" key="1">
    <citation type="submission" date="2017-06" db="EMBL/GenBank/DDBJ databases">
        <authorList>
            <person name="Kim H.J."/>
            <person name="Triplett B.A."/>
        </authorList>
    </citation>
    <scope>NUCLEOTIDE SEQUENCE [LARGE SCALE GENOMIC DNA]</scope>
    <source>
        <strain evidence="7 8">SCA</strain>
    </source>
</reference>
<accession>A0A239K6J0</accession>
<evidence type="ECO:0000259" key="6">
    <source>
        <dbReference type="Pfam" id="PF08281"/>
    </source>
</evidence>
<dbReference type="Proteomes" id="UP000198304">
    <property type="component" value="Unassembled WGS sequence"/>
</dbReference>
<dbReference type="InterPro" id="IPR007627">
    <property type="entry name" value="RNA_pol_sigma70_r2"/>
</dbReference>
<dbReference type="Pfam" id="PF08281">
    <property type="entry name" value="Sigma70_r4_2"/>
    <property type="match status" value="1"/>
</dbReference>
<dbReference type="PANTHER" id="PTHR43133:SF60">
    <property type="entry name" value="RNA POLYMERASE SIGMA FACTOR SIGV"/>
    <property type="match status" value="1"/>
</dbReference>